<sequence length="72" mass="7957">MEEFFFNDFHQILSVAAGEVGPAAKDIDTQEHSMVEEYTPISGIELIADPAKIEDTKRVQDADEFSVLDALA</sequence>
<accession>A0A8H7VNP3</accession>
<dbReference type="EMBL" id="JAEPRB010000112">
    <property type="protein sequence ID" value="KAG2221349.1"/>
    <property type="molecule type" value="Genomic_DNA"/>
</dbReference>
<evidence type="ECO:0000313" key="1">
    <source>
        <dbReference type="EMBL" id="KAG2221349.1"/>
    </source>
</evidence>
<evidence type="ECO:0000313" key="2">
    <source>
        <dbReference type="Proteomes" id="UP000646827"/>
    </source>
</evidence>
<gene>
    <name evidence="1" type="ORF">INT45_014033</name>
</gene>
<name>A0A8H7VNP3_9FUNG</name>
<reference evidence="1 2" key="1">
    <citation type="submission" date="2020-12" db="EMBL/GenBank/DDBJ databases">
        <title>Metabolic potential, ecology and presence of endohyphal bacteria is reflected in genomic diversity of Mucoromycotina.</title>
        <authorList>
            <person name="Muszewska A."/>
            <person name="Okrasinska A."/>
            <person name="Steczkiewicz K."/>
            <person name="Drgas O."/>
            <person name="Orlowska M."/>
            <person name="Perlinska-Lenart U."/>
            <person name="Aleksandrzak-Piekarczyk T."/>
            <person name="Szatraj K."/>
            <person name="Zielenkiewicz U."/>
            <person name="Pilsyk S."/>
            <person name="Malc E."/>
            <person name="Mieczkowski P."/>
            <person name="Kruszewska J.S."/>
            <person name="Biernat P."/>
            <person name="Pawlowska J."/>
        </authorList>
    </citation>
    <scope>NUCLEOTIDE SEQUENCE [LARGE SCALE GENOMIC DNA]</scope>
    <source>
        <strain evidence="1 2">CBS 142.35</strain>
    </source>
</reference>
<organism evidence="1 2">
    <name type="scientific">Circinella minor</name>
    <dbReference type="NCBI Taxonomy" id="1195481"/>
    <lineage>
        <taxon>Eukaryota</taxon>
        <taxon>Fungi</taxon>
        <taxon>Fungi incertae sedis</taxon>
        <taxon>Mucoromycota</taxon>
        <taxon>Mucoromycotina</taxon>
        <taxon>Mucoromycetes</taxon>
        <taxon>Mucorales</taxon>
        <taxon>Lichtheimiaceae</taxon>
        <taxon>Circinella</taxon>
    </lineage>
</organism>
<keyword evidence="2" id="KW-1185">Reference proteome</keyword>
<dbReference type="Proteomes" id="UP000646827">
    <property type="component" value="Unassembled WGS sequence"/>
</dbReference>
<proteinExistence type="predicted"/>
<comment type="caution">
    <text evidence="1">The sequence shown here is derived from an EMBL/GenBank/DDBJ whole genome shotgun (WGS) entry which is preliminary data.</text>
</comment>
<protein>
    <submittedName>
        <fullName evidence="1">Uncharacterized protein</fullName>
    </submittedName>
</protein>
<dbReference type="AlphaFoldDB" id="A0A8H7VNP3"/>